<evidence type="ECO:0000259" key="1">
    <source>
        <dbReference type="PROSITE" id="PS50042"/>
    </source>
</evidence>
<dbReference type="InterPro" id="IPR014710">
    <property type="entry name" value="RmlC-like_jellyroll"/>
</dbReference>
<reference evidence="2" key="1">
    <citation type="submission" date="2022-09" db="EMBL/GenBank/DDBJ databases">
        <authorList>
            <person name="Yuan C."/>
            <person name="Ke Z."/>
        </authorList>
    </citation>
    <scope>NUCLEOTIDE SEQUENCE</scope>
    <source>
        <strain evidence="2">LB-8</strain>
    </source>
</reference>
<keyword evidence="3" id="KW-1185">Reference proteome</keyword>
<sequence>MAEQFKKHLAKFVKINEVDFPEILNFFQLIHVKKKENLVTEGNICRCQYFVLEGCLRMFFIKENGIEQTTQFAIENWWMTDLFAFENQGPATFNIQAVEKSVVLAIDYLSYEKLLQQFPQMERYFRFVYQRAFASSQIRMKYHYDFSKEEMYLHFRDNFPEFLQRVPQYLLASYLGFTPEYLSEIRNKTRS</sequence>
<gene>
    <name evidence="2" type="ORF">OCK74_03950</name>
</gene>
<evidence type="ECO:0000313" key="3">
    <source>
        <dbReference type="Proteomes" id="UP001155483"/>
    </source>
</evidence>
<dbReference type="Gene3D" id="2.60.120.10">
    <property type="entry name" value="Jelly Rolls"/>
    <property type="match status" value="1"/>
</dbReference>
<dbReference type="Pfam" id="PF00027">
    <property type="entry name" value="cNMP_binding"/>
    <property type="match status" value="1"/>
</dbReference>
<feature type="domain" description="Cyclic nucleotide-binding" evidence="1">
    <location>
        <begin position="11"/>
        <end position="123"/>
    </location>
</feature>
<dbReference type="RefSeq" id="WP_279295694.1">
    <property type="nucleotide sequence ID" value="NZ_JAOTIF010000001.1"/>
</dbReference>
<name>A0A9X2XT14_9BACT</name>
<protein>
    <submittedName>
        <fullName evidence="2">Crp/Fnr family transcriptional regulator</fullName>
    </submittedName>
</protein>
<reference evidence="2" key="2">
    <citation type="submission" date="2023-04" db="EMBL/GenBank/DDBJ databases">
        <title>Paracnuella aquatica gen. nov., sp. nov., a member of the family Chitinophagaceae isolated from a hot spring.</title>
        <authorList>
            <person name="Wang C."/>
        </authorList>
    </citation>
    <scope>NUCLEOTIDE SEQUENCE</scope>
    <source>
        <strain evidence="2">LB-8</strain>
    </source>
</reference>
<comment type="caution">
    <text evidence="2">The sequence shown here is derived from an EMBL/GenBank/DDBJ whole genome shotgun (WGS) entry which is preliminary data.</text>
</comment>
<dbReference type="InterPro" id="IPR018490">
    <property type="entry name" value="cNMP-bd_dom_sf"/>
</dbReference>
<proteinExistence type="predicted"/>
<dbReference type="SUPFAM" id="SSF51206">
    <property type="entry name" value="cAMP-binding domain-like"/>
    <property type="match status" value="1"/>
</dbReference>
<dbReference type="AlphaFoldDB" id="A0A9X2XT14"/>
<accession>A0A9X2XT14</accession>
<evidence type="ECO:0000313" key="2">
    <source>
        <dbReference type="EMBL" id="MCU7548250.1"/>
    </source>
</evidence>
<dbReference type="InterPro" id="IPR000595">
    <property type="entry name" value="cNMP-bd_dom"/>
</dbReference>
<dbReference type="PROSITE" id="PS50042">
    <property type="entry name" value="CNMP_BINDING_3"/>
    <property type="match status" value="1"/>
</dbReference>
<dbReference type="CDD" id="cd00038">
    <property type="entry name" value="CAP_ED"/>
    <property type="match status" value="1"/>
</dbReference>
<organism evidence="2 3">
    <name type="scientific">Paraflavisolibacter caeni</name>
    <dbReference type="NCBI Taxonomy" id="2982496"/>
    <lineage>
        <taxon>Bacteria</taxon>
        <taxon>Pseudomonadati</taxon>
        <taxon>Bacteroidota</taxon>
        <taxon>Chitinophagia</taxon>
        <taxon>Chitinophagales</taxon>
        <taxon>Chitinophagaceae</taxon>
        <taxon>Paraflavisolibacter</taxon>
    </lineage>
</organism>
<dbReference type="Proteomes" id="UP001155483">
    <property type="component" value="Unassembled WGS sequence"/>
</dbReference>
<dbReference type="EMBL" id="JAOTIF010000001">
    <property type="protein sequence ID" value="MCU7548250.1"/>
    <property type="molecule type" value="Genomic_DNA"/>
</dbReference>